<dbReference type="EMBL" id="CP002349">
    <property type="protein sequence ID" value="ADR21289.1"/>
    <property type="molecule type" value="Genomic_DNA"/>
</dbReference>
<gene>
    <name evidence="3" type="ordered locus">Ftrac_1298</name>
</gene>
<dbReference type="HOGENOM" id="CLU_1132536_0_0_10"/>
<evidence type="ECO:0000313" key="4">
    <source>
        <dbReference type="Proteomes" id="UP000008720"/>
    </source>
</evidence>
<feature type="transmembrane region" description="Helical" evidence="1">
    <location>
        <begin position="145"/>
        <end position="164"/>
    </location>
</feature>
<accession>E4TLG8</accession>
<dbReference type="AlphaFoldDB" id="E4TLG8"/>
<dbReference type="PANTHER" id="PTHR36435:SF1">
    <property type="entry name" value="CAAX AMINO TERMINAL PROTEASE FAMILY PROTEIN"/>
    <property type="match status" value="1"/>
</dbReference>
<organism evidence="3 4">
    <name type="scientific">Marivirga tractuosa (strain ATCC 23168 / DSM 4126 / NBRC 15989 / NCIMB 1408 / VKM B-1430 / H-43)</name>
    <name type="common">Microscilla tractuosa</name>
    <name type="synonym">Flexibacter tractuosus</name>
    <dbReference type="NCBI Taxonomy" id="643867"/>
    <lineage>
        <taxon>Bacteria</taxon>
        <taxon>Pseudomonadati</taxon>
        <taxon>Bacteroidota</taxon>
        <taxon>Cytophagia</taxon>
        <taxon>Cytophagales</taxon>
        <taxon>Marivirgaceae</taxon>
        <taxon>Marivirga</taxon>
    </lineage>
</organism>
<feature type="transmembrane region" description="Helical" evidence="1">
    <location>
        <begin position="221"/>
        <end position="241"/>
    </location>
</feature>
<dbReference type="PROSITE" id="PS51257">
    <property type="entry name" value="PROKAR_LIPOPROTEIN"/>
    <property type="match status" value="1"/>
</dbReference>
<feature type="transmembrane region" description="Helical" evidence="1">
    <location>
        <begin position="16"/>
        <end position="38"/>
    </location>
</feature>
<dbReference type="OrthoDB" id="9779573at2"/>
<evidence type="ECO:0000313" key="3">
    <source>
        <dbReference type="EMBL" id="ADR21289.1"/>
    </source>
</evidence>
<keyword evidence="1" id="KW-0472">Membrane</keyword>
<feature type="transmembrane region" description="Helical" evidence="1">
    <location>
        <begin position="176"/>
        <end position="191"/>
    </location>
</feature>
<dbReference type="Pfam" id="PF02517">
    <property type="entry name" value="Rce1-like"/>
    <property type="match status" value="1"/>
</dbReference>
<protein>
    <submittedName>
        <fullName evidence="3">Abortive infection protein</fullName>
    </submittedName>
</protein>
<keyword evidence="1" id="KW-0812">Transmembrane</keyword>
<dbReference type="RefSeq" id="WP_013453438.1">
    <property type="nucleotide sequence ID" value="NC_014759.1"/>
</dbReference>
<keyword evidence="4" id="KW-1185">Reference proteome</keyword>
<feature type="transmembrane region" description="Helical" evidence="1">
    <location>
        <begin position="92"/>
        <end position="112"/>
    </location>
</feature>
<name>E4TLG8_MARTH</name>
<dbReference type="STRING" id="643867.Ftrac_1298"/>
<dbReference type="Proteomes" id="UP000008720">
    <property type="component" value="Chromosome"/>
</dbReference>
<dbReference type="InterPro" id="IPR052710">
    <property type="entry name" value="CAAX_protease"/>
</dbReference>
<evidence type="ECO:0000259" key="2">
    <source>
        <dbReference type="Pfam" id="PF02517"/>
    </source>
</evidence>
<feature type="domain" description="CAAX prenyl protease 2/Lysostaphin resistance protein A-like" evidence="2">
    <location>
        <begin position="148"/>
        <end position="232"/>
    </location>
</feature>
<dbReference type="GO" id="GO:0004175">
    <property type="term" value="F:endopeptidase activity"/>
    <property type="evidence" value="ECO:0007669"/>
    <property type="project" value="UniProtKB-ARBA"/>
</dbReference>
<reference evidence="3 4" key="1">
    <citation type="journal article" date="2011" name="Stand. Genomic Sci.">
        <title>Complete genome sequence of Marivirga tractuosa type strain (H-43).</title>
        <authorList>
            <person name="Pagani I."/>
            <person name="Chertkov O."/>
            <person name="Lapidus A."/>
            <person name="Lucas S."/>
            <person name="Del Rio T.G."/>
            <person name="Tice H."/>
            <person name="Copeland A."/>
            <person name="Cheng J.F."/>
            <person name="Nolan M."/>
            <person name="Saunders E."/>
            <person name="Pitluck S."/>
            <person name="Held B."/>
            <person name="Goodwin L."/>
            <person name="Liolios K."/>
            <person name="Ovchinikova G."/>
            <person name="Ivanova N."/>
            <person name="Mavromatis K."/>
            <person name="Pati A."/>
            <person name="Chen A."/>
            <person name="Palaniappan K."/>
            <person name="Land M."/>
            <person name="Hauser L."/>
            <person name="Jeffries C.D."/>
            <person name="Detter J.C."/>
            <person name="Han C."/>
            <person name="Tapia R."/>
            <person name="Ngatchou-Djao O.D."/>
            <person name="Rohde M."/>
            <person name="Goker M."/>
            <person name="Spring S."/>
            <person name="Sikorski J."/>
            <person name="Woyke T."/>
            <person name="Bristow J."/>
            <person name="Eisen J.A."/>
            <person name="Markowitz V."/>
            <person name="Hugenholtz P."/>
            <person name="Klenk H.P."/>
            <person name="Kyrpides N.C."/>
        </authorList>
    </citation>
    <scope>NUCLEOTIDE SEQUENCE [LARGE SCALE GENOMIC DNA]</scope>
    <source>
        <strain evidence="4">ATCC 23168 / DSM 4126 / NBRC 15989 / NCIMB 1408 / VKM B-1430 / H-43</strain>
    </source>
</reference>
<feature type="transmembrane region" description="Helical" evidence="1">
    <location>
        <begin position="50"/>
        <end position="71"/>
    </location>
</feature>
<dbReference type="GO" id="GO:0080120">
    <property type="term" value="P:CAAX-box protein maturation"/>
    <property type="evidence" value="ECO:0007669"/>
    <property type="project" value="UniProtKB-ARBA"/>
</dbReference>
<sequence length="245" mass="27096">MKELSSTQHQLTIKRGILAIVAMYACQLLAGIFISYAFKLTPTNNTPIEIIGLSSTLLSGIMILLLFWWDLRRSGDSFYSQIGLQASKIKNCKAVLLVVAVLALTHFLAWIYRSVILPAYDYGGIIGGGSKMFSFIQENGGALEMSGFLLLALIVGPIMEEVVFRGYLQSSIAKKLPAWAAILITSVVFTAGHSPMILWPMYFLFSISWGWIYLRTGSLKMAILIHILSNLFYAIVGFAGWKLLA</sequence>
<proteinExistence type="predicted"/>
<evidence type="ECO:0000256" key="1">
    <source>
        <dbReference type="SAM" id="Phobius"/>
    </source>
</evidence>
<dbReference type="InterPro" id="IPR003675">
    <property type="entry name" value="Rce1/LyrA-like_dom"/>
</dbReference>
<dbReference type="KEGG" id="mtt:Ftrac_1298"/>
<dbReference type="PANTHER" id="PTHR36435">
    <property type="entry name" value="SLR1288 PROTEIN"/>
    <property type="match status" value="1"/>
</dbReference>
<keyword evidence="1" id="KW-1133">Transmembrane helix</keyword>
<dbReference type="eggNOG" id="COG1266">
    <property type="taxonomic scope" value="Bacteria"/>
</dbReference>